<dbReference type="GO" id="GO:0043177">
    <property type="term" value="F:organic acid binding"/>
    <property type="evidence" value="ECO:0007669"/>
    <property type="project" value="InterPro"/>
</dbReference>
<keyword evidence="3" id="KW-0479">Metal-binding</keyword>
<keyword evidence="5" id="KW-1185">Reference proteome</keyword>
<dbReference type="InterPro" id="IPR026289">
    <property type="entry name" value="SBP_TakP-like"/>
</dbReference>
<dbReference type="PROSITE" id="PS51257">
    <property type="entry name" value="PROKAR_LIPOPROTEIN"/>
    <property type="match status" value="1"/>
</dbReference>
<dbReference type="KEGG" id="thu:AC731_009795"/>
<dbReference type="PANTHER" id="PTHR33376">
    <property type="match status" value="1"/>
</dbReference>
<feature type="binding site" evidence="3">
    <location>
        <position position="261"/>
    </location>
    <ligand>
        <name>substrate</name>
    </ligand>
</feature>
<accession>A0A127K5J0</accession>
<evidence type="ECO:0000256" key="1">
    <source>
        <dbReference type="ARBA" id="ARBA00022729"/>
    </source>
</evidence>
<dbReference type="RefSeq" id="WP_004291440.1">
    <property type="nucleotide sequence ID" value="NZ_CP014646.1"/>
</dbReference>
<dbReference type="InterPro" id="IPR041722">
    <property type="entry name" value="TakP/all3028"/>
</dbReference>
<feature type="binding site" evidence="2">
    <location>
        <position position="198"/>
    </location>
    <ligand>
        <name>substrate</name>
    </ligand>
</feature>
<organism evidence="4 5">
    <name type="scientific">Thauera humireducens</name>
    <dbReference type="NCBI Taxonomy" id="1134435"/>
    <lineage>
        <taxon>Bacteria</taxon>
        <taxon>Pseudomonadati</taxon>
        <taxon>Pseudomonadota</taxon>
        <taxon>Betaproteobacteria</taxon>
        <taxon>Rhodocyclales</taxon>
        <taxon>Zoogloeaceae</taxon>
        <taxon>Thauera</taxon>
    </lineage>
</organism>
<dbReference type="PIRSF" id="PIRSF039026">
    <property type="entry name" value="SiaP"/>
    <property type="match status" value="1"/>
</dbReference>
<dbReference type="PANTHER" id="PTHR33376:SF5">
    <property type="entry name" value="EXTRACYTOPLASMIC SOLUTE RECEPTOR PROTEIN"/>
    <property type="match status" value="1"/>
</dbReference>
<dbReference type="PROSITE" id="PS51318">
    <property type="entry name" value="TAT"/>
    <property type="match status" value="1"/>
</dbReference>
<dbReference type="Gene3D" id="3.40.190.10">
    <property type="entry name" value="Periplasmic binding protein-like II"/>
    <property type="match status" value="1"/>
</dbReference>
<dbReference type="STRING" id="1134435.AC731_009795"/>
<proteinExistence type="predicted"/>
<dbReference type="GO" id="GO:0015849">
    <property type="term" value="P:organic acid transport"/>
    <property type="evidence" value="ECO:0007669"/>
    <property type="project" value="InterPro"/>
</dbReference>
<dbReference type="NCBIfam" id="TIGR01409">
    <property type="entry name" value="TAT_signal_seq"/>
    <property type="match status" value="1"/>
</dbReference>
<sequence>MERRSFLKKAGVGLAAGAAVGLAACGKTEQQQAAPTAPAAPAAPAVQTGLPSIQWRMTSSFPKSIDTLYGSSELLVNRLREITGGKFDIRVFPAGEIVPGLQALDAVQQGTVEMCHSCSYYYVGKDKTFAFGTAVPFGLNARQMDAWIIGGGGQELLDEFYSAYNVYSFLGGNTGVQMGGWYRKQINTLEDIKGLKIRIAGIGGEILSRMGAIPQQIAGSDIYPSLEKGTIDAAEWVAPYDDEKLGFYKVAPHYYSPGFWEPGPVVHFYVNKAEWDKLPKEYQAAFRAASREAHIQMTAMYDHKNPQALARLLAQGVKLQNFSNEIMKKAYDVSRELYAEEAAKNPAWAKIYTEFEQYRKSQNAWFSVAEAGFDRFMQSVR</sequence>
<dbReference type="GO" id="GO:0031317">
    <property type="term" value="C:tripartite ATP-independent periplasmic transporter complex"/>
    <property type="evidence" value="ECO:0007669"/>
    <property type="project" value="InterPro"/>
</dbReference>
<keyword evidence="1" id="KW-0732">Signal</keyword>
<dbReference type="InterPro" id="IPR006311">
    <property type="entry name" value="TAT_signal"/>
</dbReference>
<dbReference type="Gene3D" id="3.40.190.170">
    <property type="entry name" value="Bacterial extracellular solute-binding protein, family 7"/>
    <property type="match status" value="1"/>
</dbReference>
<feature type="binding site" evidence="3">
    <location>
        <position position="235"/>
    </location>
    <ligand>
        <name>substrate</name>
    </ligand>
</feature>
<evidence type="ECO:0000256" key="3">
    <source>
        <dbReference type="PIRSR" id="PIRSR039026-2"/>
    </source>
</evidence>
<dbReference type="GO" id="GO:0046872">
    <property type="term" value="F:metal ion binding"/>
    <property type="evidence" value="ECO:0007669"/>
    <property type="project" value="UniProtKB-KW"/>
</dbReference>
<evidence type="ECO:0000256" key="2">
    <source>
        <dbReference type="PIRSR" id="PIRSR039026-1"/>
    </source>
</evidence>
<name>A0A127K5J0_9RHOO</name>
<dbReference type="NCBIfam" id="NF037995">
    <property type="entry name" value="TRAP_S1"/>
    <property type="match status" value="1"/>
</dbReference>
<dbReference type="Proteomes" id="UP000036902">
    <property type="component" value="Chromosome"/>
</dbReference>
<dbReference type="AlphaFoldDB" id="A0A127K5J0"/>
<feature type="binding site" evidence="2">
    <location>
        <position position="177"/>
    </location>
    <ligand>
        <name>substrate</name>
    </ligand>
</feature>
<gene>
    <name evidence="4" type="ORF">AC731_009795</name>
</gene>
<dbReference type="InterPro" id="IPR038404">
    <property type="entry name" value="TRAP_DctP_sf"/>
</dbReference>
<dbReference type="Pfam" id="PF03480">
    <property type="entry name" value="DctP"/>
    <property type="match status" value="1"/>
</dbReference>
<feature type="binding site" evidence="3">
    <location>
        <position position="236"/>
    </location>
    <ligand>
        <name>Na(+)</name>
        <dbReference type="ChEBI" id="CHEBI:29101"/>
    </ligand>
</feature>
<dbReference type="EMBL" id="CP014646">
    <property type="protein sequence ID" value="AMO37218.1"/>
    <property type="molecule type" value="Genomic_DNA"/>
</dbReference>
<dbReference type="CDD" id="cd13682">
    <property type="entry name" value="PBP2_TRAP_alpha-ketoacid"/>
    <property type="match status" value="1"/>
</dbReference>
<evidence type="ECO:0000313" key="4">
    <source>
        <dbReference type="EMBL" id="AMO37218.1"/>
    </source>
</evidence>
<evidence type="ECO:0000313" key="5">
    <source>
        <dbReference type="Proteomes" id="UP000036902"/>
    </source>
</evidence>
<dbReference type="InterPro" id="IPR019546">
    <property type="entry name" value="TAT_signal_bac_arc"/>
</dbReference>
<dbReference type="GO" id="GO:0055085">
    <property type="term" value="P:transmembrane transport"/>
    <property type="evidence" value="ECO:0007669"/>
    <property type="project" value="InterPro"/>
</dbReference>
<reference evidence="5" key="1">
    <citation type="submission" date="2016-03" db="EMBL/GenBank/DDBJ databases">
        <authorList>
            <person name="Ma C."/>
            <person name="Zhou S."/>
            <person name="Yang G."/>
        </authorList>
    </citation>
    <scope>NUCLEOTIDE SEQUENCE [LARGE SCALE GENOMIC DNA]</scope>
    <source>
        <strain evidence="5">SgZ-1</strain>
    </source>
</reference>
<protein>
    <submittedName>
        <fullName evidence="4">ABC transporter substrate-binding protein</fullName>
    </submittedName>
</protein>
<dbReference type="InterPro" id="IPR018389">
    <property type="entry name" value="DctP_fam"/>
</dbReference>